<dbReference type="AlphaFoldDB" id="A0A7S8IU30"/>
<sequence>MVQHTAHHAMGDAATAFLATLDDDQRKLLVTTLDDEAARTDWSNLPSAMYPRTGLPLSALDDRQRIAFHDLMAAAMSGQGYAEATTIMWIDDLLRGIESDRLASGQVPEDRRAQAEAVMQSRGSGNYWLRFFGEPASARWGWMINGHHFAANFTVVDGRIAFTPLFLGSNPQIVQSGPYAGWRVLDHEMVDGFALFASLNPDQRAAALAGPEVTGDIFTGKGAKDAPRAPLGLSADRMTPNQRERLIELIADFVGFANNDAAKAQLAAVRADGPANLRLAWWGSPDDRSKRFMYRIAGPSILIEYTREGQPDGSPSNHVHAIVRDPRNDYGEDWLRRHYTEAPHP</sequence>
<dbReference type="PANTHER" id="PTHR37489:SF1">
    <property type="entry name" value="DUF3500 DOMAIN-CONTAINING PROTEIN"/>
    <property type="match status" value="1"/>
</dbReference>
<dbReference type="EMBL" id="CP064654">
    <property type="protein sequence ID" value="QPC98087.1"/>
    <property type="molecule type" value="Genomic_DNA"/>
</dbReference>
<gene>
    <name evidence="1" type="ORF">IRL76_09360</name>
</gene>
<accession>A0A7S8IU30</accession>
<proteinExistence type="predicted"/>
<name>A0A7S8IU30_9SPHN</name>
<reference evidence="1 2" key="1">
    <citation type="submission" date="2020-11" db="EMBL/GenBank/DDBJ databases">
        <title>The genome sequence of Erythrobacter sp. 6D36.</title>
        <authorList>
            <person name="Liu Y."/>
        </authorList>
    </citation>
    <scope>NUCLEOTIDE SEQUENCE [LARGE SCALE GENOMIC DNA]</scope>
    <source>
        <strain evidence="1 2">6D36</strain>
    </source>
</reference>
<organism evidence="1 2">
    <name type="scientific">Qipengyuania soli</name>
    <dbReference type="NCBI Taxonomy" id="2782568"/>
    <lineage>
        <taxon>Bacteria</taxon>
        <taxon>Pseudomonadati</taxon>
        <taxon>Pseudomonadota</taxon>
        <taxon>Alphaproteobacteria</taxon>
        <taxon>Sphingomonadales</taxon>
        <taxon>Erythrobacteraceae</taxon>
        <taxon>Qipengyuania</taxon>
    </lineage>
</organism>
<dbReference type="KEGG" id="qso:IRL76_09360"/>
<keyword evidence="2" id="KW-1185">Reference proteome</keyword>
<dbReference type="RefSeq" id="WP_200981097.1">
    <property type="nucleotide sequence ID" value="NZ_CP064654.1"/>
</dbReference>
<dbReference type="Proteomes" id="UP000594459">
    <property type="component" value="Chromosome"/>
</dbReference>
<dbReference type="InterPro" id="IPR021889">
    <property type="entry name" value="DUF3500"/>
</dbReference>
<dbReference type="PANTHER" id="PTHR37489">
    <property type="entry name" value="DUF3500 DOMAIN-CONTAINING PROTEIN"/>
    <property type="match status" value="1"/>
</dbReference>
<evidence type="ECO:0000313" key="2">
    <source>
        <dbReference type="Proteomes" id="UP000594459"/>
    </source>
</evidence>
<protein>
    <submittedName>
        <fullName evidence="1">DUF3500 domain-containing protein</fullName>
    </submittedName>
</protein>
<evidence type="ECO:0000313" key="1">
    <source>
        <dbReference type="EMBL" id="QPC98087.1"/>
    </source>
</evidence>
<dbReference type="Pfam" id="PF12006">
    <property type="entry name" value="DUF3500"/>
    <property type="match status" value="1"/>
</dbReference>